<accession>A0A0H4PJ89</accession>
<dbReference type="Pfam" id="PF18962">
    <property type="entry name" value="Por_Secre_tail"/>
    <property type="match status" value="1"/>
</dbReference>
<name>A0A0H4PJ89_9BACT</name>
<sequence>MKLRIYFTIICSWLVVFSLHSQQVSQGEYFFNDYVDFGKGKNFTLNQGEASLEIDISELPDGLNVLFSRVKSKQGVWSQLTRSVFYKHITPVVKEMVALEYFIDVYKDFGKGTIINLNSGEEEYLLDVGSLNSGLHVLFVRAKDNYGNWTHVKKTAFYIANNEIVNIVALKYQFIGEEFKSDTYTFDDFEPSPEVQLESNEFLANATGLEEGKSYKILVTAINDKGQSSMRYTEEFVFEKGVGLTLSEVKTTETSCFGGDNGTVSVTASTQNGDLEYSIDGENFQSENIFENLAAGEYTLFIRSTENISNVLEETFSITSPDALSANIENLSQPSCTGLSEGSFSVLVSGGTAPMEYKLSTQNDYKTGNDFSGILPGKYTVNIRDANGCEINTDVTLVAQAEKPEIPVIVKSSTSDGLFLNSSSEENNQWLKDGIEISGATAQKLKIVESGSYQVRVGETGSCSSISEAFKANPIQINKIETKPVSCYGGNDGQVEVDVIFEGGELEYSVDNGDFVNESLLTGLAAGDYSLSVRATSDLDYVVKQSFTIGSPSEMTANIKEVVHLVCAGDATGKLSLEVSGGTAPYLYKLSAQEGYQDAAIFENLEEGEYSIAIKDANGCEVSLVGNIIAQGDQPEIPTITIDGTDGISTQLFLQSSSNENNQWLKNGELIEGATDPTLEITAPGAYEVMVTGGSGCTAISESLVITSSPELRNTQIRFYPNPVQNIGQLDFARTIQLDRITIFNANGVIIKTISRPIGPSSNYYIDFSQIPRGVYVVQLEALGLFERIRIYKK</sequence>
<feature type="domain" description="Secretion system C-terminal sorting" evidence="1">
    <location>
        <begin position="720"/>
        <end position="782"/>
    </location>
</feature>
<dbReference type="EMBL" id="CP012040">
    <property type="protein sequence ID" value="AKP53095.1"/>
    <property type="molecule type" value="Genomic_DNA"/>
</dbReference>
<evidence type="ECO:0000313" key="3">
    <source>
        <dbReference type="Proteomes" id="UP000036520"/>
    </source>
</evidence>
<dbReference type="AlphaFoldDB" id="A0A0H4PJ89"/>
<protein>
    <recommendedName>
        <fullName evidence="1">Secretion system C-terminal sorting domain-containing protein</fullName>
    </recommendedName>
</protein>
<dbReference type="Pfam" id="PF13573">
    <property type="entry name" value="SprB"/>
    <property type="match status" value="2"/>
</dbReference>
<dbReference type="InterPro" id="IPR026444">
    <property type="entry name" value="Secre_tail"/>
</dbReference>
<organism evidence="2 3">
    <name type="scientific">Cyclobacterium amurskyense</name>
    <dbReference type="NCBI Taxonomy" id="320787"/>
    <lineage>
        <taxon>Bacteria</taxon>
        <taxon>Pseudomonadati</taxon>
        <taxon>Bacteroidota</taxon>
        <taxon>Cytophagia</taxon>
        <taxon>Cytophagales</taxon>
        <taxon>Cyclobacteriaceae</taxon>
        <taxon>Cyclobacterium</taxon>
    </lineage>
</organism>
<gene>
    <name evidence="2" type="ORF">CA2015_3718</name>
</gene>
<reference evidence="2 3" key="1">
    <citation type="submission" date="2015-07" db="EMBL/GenBank/DDBJ databases">
        <authorList>
            <person name="Kim K.M."/>
        </authorList>
    </citation>
    <scope>NUCLEOTIDE SEQUENCE [LARGE SCALE GENOMIC DNA]</scope>
    <source>
        <strain evidence="2 3">KCTC 12363</strain>
    </source>
</reference>
<dbReference type="NCBIfam" id="TIGR04183">
    <property type="entry name" value="Por_Secre_tail"/>
    <property type="match status" value="1"/>
</dbReference>
<dbReference type="OrthoDB" id="7794186at2"/>
<proteinExistence type="predicted"/>
<dbReference type="Proteomes" id="UP000036520">
    <property type="component" value="Chromosome"/>
</dbReference>
<dbReference type="RefSeq" id="WP_048643237.1">
    <property type="nucleotide sequence ID" value="NZ_CP012040.1"/>
</dbReference>
<keyword evidence="3" id="KW-1185">Reference proteome</keyword>
<dbReference type="KEGG" id="camu:CA2015_3718"/>
<dbReference type="STRING" id="320787.CA2015_3718"/>
<evidence type="ECO:0000259" key="1">
    <source>
        <dbReference type="Pfam" id="PF18962"/>
    </source>
</evidence>
<evidence type="ECO:0000313" key="2">
    <source>
        <dbReference type="EMBL" id="AKP53095.1"/>
    </source>
</evidence>
<dbReference type="InterPro" id="IPR025667">
    <property type="entry name" value="SprB_repeat"/>
</dbReference>